<dbReference type="Gene3D" id="3.40.50.2300">
    <property type="match status" value="1"/>
</dbReference>
<evidence type="ECO:0000313" key="7">
    <source>
        <dbReference type="Proteomes" id="UP000254925"/>
    </source>
</evidence>
<feature type="region of interest" description="Disordered" evidence="4">
    <location>
        <begin position="156"/>
        <end position="188"/>
    </location>
</feature>
<protein>
    <submittedName>
        <fullName evidence="6">Two-component system nitrate/nitrite response regulator NarL</fullName>
    </submittedName>
</protein>
<dbReference type="SMART" id="SM00421">
    <property type="entry name" value="HTH_LUXR"/>
    <property type="match status" value="1"/>
</dbReference>
<proteinExistence type="predicted"/>
<evidence type="ECO:0000313" key="6">
    <source>
        <dbReference type="EMBL" id="RDI56817.1"/>
    </source>
</evidence>
<name>A0A370HH87_9HYPH</name>
<dbReference type="PRINTS" id="PR00038">
    <property type="entry name" value="HTHLUXR"/>
</dbReference>
<feature type="compositionally biased region" description="Basic and acidic residues" evidence="4">
    <location>
        <begin position="162"/>
        <end position="171"/>
    </location>
</feature>
<accession>A0A370HH87</accession>
<evidence type="ECO:0000256" key="4">
    <source>
        <dbReference type="SAM" id="MobiDB-lite"/>
    </source>
</evidence>
<sequence>MTEVYSVIAADLPATSDSVRDLSREVPTALISESPLLQAGLEHLLADTRFVVGDHAAQNRPDRPSPELPHLFIIISKQCSNRTIESVETIKATFRDAKICVMADDLDLSSALRAYEAGANGFCLTSVDRDVLTTSLDLMMMGEGLFPSRLLASASDHIPSTPDREAERPFHGGDQSLESMRAAGPTGQRLSAREGEILRGLMEGAPNKVIARQFGLSEATVKVHVKAILRKIGAKNRTQAAMWAADHIPASRTTTLS</sequence>
<keyword evidence="1" id="KW-0805">Transcription regulation</keyword>
<dbReference type="CDD" id="cd06170">
    <property type="entry name" value="LuxR_C_like"/>
    <property type="match status" value="1"/>
</dbReference>
<dbReference type="PANTHER" id="PTHR44688:SF16">
    <property type="entry name" value="DNA-BINDING TRANSCRIPTIONAL ACTIVATOR DEVR_DOSR"/>
    <property type="match status" value="1"/>
</dbReference>
<dbReference type="InterPro" id="IPR016032">
    <property type="entry name" value="Sig_transdc_resp-reg_C-effctor"/>
</dbReference>
<dbReference type="GO" id="GO:0003677">
    <property type="term" value="F:DNA binding"/>
    <property type="evidence" value="ECO:0007669"/>
    <property type="project" value="UniProtKB-KW"/>
</dbReference>
<evidence type="ECO:0000256" key="1">
    <source>
        <dbReference type="ARBA" id="ARBA00023015"/>
    </source>
</evidence>
<reference evidence="6 7" key="1">
    <citation type="submission" date="2018-07" db="EMBL/GenBank/DDBJ databases">
        <title>Genomic Encyclopedia of Type Strains, Phase IV (KMG-IV): sequencing the most valuable type-strain genomes for metagenomic binning, comparative biology and taxonomic classification.</title>
        <authorList>
            <person name="Goeker M."/>
        </authorList>
    </citation>
    <scope>NUCLEOTIDE SEQUENCE [LARGE SCALE GENOMIC DNA]</scope>
    <source>
        <strain evidence="6 7">DSM 14364</strain>
    </source>
</reference>
<dbReference type="InterPro" id="IPR000792">
    <property type="entry name" value="Tscrpt_reg_LuxR_C"/>
</dbReference>
<dbReference type="Pfam" id="PF00196">
    <property type="entry name" value="GerE"/>
    <property type="match status" value="1"/>
</dbReference>
<dbReference type="AlphaFoldDB" id="A0A370HH87"/>
<dbReference type="PANTHER" id="PTHR44688">
    <property type="entry name" value="DNA-BINDING TRANSCRIPTIONAL ACTIVATOR DEVR_DOSR"/>
    <property type="match status" value="1"/>
</dbReference>
<organism evidence="6 7">
    <name type="scientific">Microvirga subterranea</name>
    <dbReference type="NCBI Taxonomy" id="186651"/>
    <lineage>
        <taxon>Bacteria</taxon>
        <taxon>Pseudomonadati</taxon>
        <taxon>Pseudomonadota</taxon>
        <taxon>Alphaproteobacteria</taxon>
        <taxon>Hyphomicrobiales</taxon>
        <taxon>Methylobacteriaceae</taxon>
        <taxon>Microvirga</taxon>
    </lineage>
</organism>
<feature type="domain" description="HTH luxR-type" evidence="5">
    <location>
        <begin position="183"/>
        <end position="248"/>
    </location>
</feature>
<evidence type="ECO:0000256" key="2">
    <source>
        <dbReference type="ARBA" id="ARBA00023125"/>
    </source>
</evidence>
<dbReference type="SUPFAM" id="SSF46894">
    <property type="entry name" value="C-terminal effector domain of the bipartite response regulators"/>
    <property type="match status" value="1"/>
</dbReference>
<dbReference type="Proteomes" id="UP000254925">
    <property type="component" value="Unassembled WGS sequence"/>
</dbReference>
<dbReference type="RefSeq" id="WP_114771803.1">
    <property type="nucleotide sequence ID" value="NZ_QQBB01000008.1"/>
</dbReference>
<dbReference type="PROSITE" id="PS00622">
    <property type="entry name" value="HTH_LUXR_1"/>
    <property type="match status" value="1"/>
</dbReference>
<evidence type="ECO:0000256" key="3">
    <source>
        <dbReference type="ARBA" id="ARBA00023163"/>
    </source>
</evidence>
<dbReference type="GO" id="GO:0006355">
    <property type="term" value="P:regulation of DNA-templated transcription"/>
    <property type="evidence" value="ECO:0007669"/>
    <property type="project" value="InterPro"/>
</dbReference>
<dbReference type="OrthoDB" id="7826527at2"/>
<dbReference type="PROSITE" id="PS50043">
    <property type="entry name" value="HTH_LUXR_2"/>
    <property type="match status" value="1"/>
</dbReference>
<keyword evidence="2" id="KW-0238">DNA-binding</keyword>
<dbReference type="EMBL" id="QQBB01000008">
    <property type="protein sequence ID" value="RDI56817.1"/>
    <property type="molecule type" value="Genomic_DNA"/>
</dbReference>
<evidence type="ECO:0000259" key="5">
    <source>
        <dbReference type="PROSITE" id="PS50043"/>
    </source>
</evidence>
<gene>
    <name evidence="6" type="ORF">DES45_108166</name>
</gene>
<comment type="caution">
    <text evidence="6">The sequence shown here is derived from an EMBL/GenBank/DDBJ whole genome shotgun (WGS) entry which is preliminary data.</text>
</comment>
<keyword evidence="7" id="KW-1185">Reference proteome</keyword>
<keyword evidence="3" id="KW-0804">Transcription</keyword>